<dbReference type="SUPFAM" id="SSF49785">
    <property type="entry name" value="Galactose-binding domain-like"/>
    <property type="match status" value="1"/>
</dbReference>
<dbReference type="InterPro" id="IPR008979">
    <property type="entry name" value="Galactose-bd-like_sf"/>
</dbReference>
<dbReference type="AlphaFoldDB" id="A0A423TLB1"/>
<feature type="domain" description="F5/8 type C" evidence="1">
    <location>
        <begin position="162"/>
        <end position="300"/>
    </location>
</feature>
<organism evidence="2 3">
    <name type="scientific">Penaeus vannamei</name>
    <name type="common">Whiteleg shrimp</name>
    <name type="synonym">Litopenaeus vannamei</name>
    <dbReference type="NCBI Taxonomy" id="6689"/>
    <lineage>
        <taxon>Eukaryota</taxon>
        <taxon>Metazoa</taxon>
        <taxon>Ecdysozoa</taxon>
        <taxon>Arthropoda</taxon>
        <taxon>Crustacea</taxon>
        <taxon>Multicrustacea</taxon>
        <taxon>Malacostraca</taxon>
        <taxon>Eumalacostraca</taxon>
        <taxon>Eucarida</taxon>
        <taxon>Decapoda</taxon>
        <taxon>Dendrobranchiata</taxon>
        <taxon>Penaeoidea</taxon>
        <taxon>Penaeidae</taxon>
        <taxon>Penaeus</taxon>
    </lineage>
</organism>
<evidence type="ECO:0000313" key="2">
    <source>
        <dbReference type="EMBL" id="ROT77232.1"/>
    </source>
</evidence>
<name>A0A423TLB1_PENVA</name>
<dbReference type="Gene3D" id="2.60.120.260">
    <property type="entry name" value="Galactose-binding domain-like"/>
    <property type="match status" value="1"/>
</dbReference>
<accession>A0A423TLB1</accession>
<evidence type="ECO:0000259" key="1">
    <source>
        <dbReference type="PROSITE" id="PS50022"/>
    </source>
</evidence>
<reference evidence="2 3" key="2">
    <citation type="submission" date="2019-01" db="EMBL/GenBank/DDBJ databases">
        <title>The decoding of complex shrimp genome reveals the adaptation for benthos swimmer, frequently molting mechanism and breeding impact on genome.</title>
        <authorList>
            <person name="Sun Y."/>
            <person name="Gao Y."/>
            <person name="Yu Y."/>
        </authorList>
    </citation>
    <scope>NUCLEOTIDE SEQUENCE [LARGE SCALE GENOMIC DNA]</scope>
    <source>
        <tissue evidence="2">Muscle</tissue>
    </source>
</reference>
<protein>
    <recommendedName>
        <fullName evidence="1">F5/8 type C domain-containing protein</fullName>
    </recommendedName>
</protein>
<evidence type="ECO:0000313" key="3">
    <source>
        <dbReference type="Proteomes" id="UP000283509"/>
    </source>
</evidence>
<dbReference type="Pfam" id="PF00754">
    <property type="entry name" value="F5_F8_type_C"/>
    <property type="match status" value="1"/>
</dbReference>
<sequence>MRLVQLISHMLNYTHHLPILTLSPPFLIPYTPYSPPLIPLIPSLPTFSLIPTLLHSYRFSTPTTIPYPLPFSILPVSLLLCNNVEERTGQYGLSHLYKRPLFGPLCLSGRRSVSFACTTPLCHSSIDLLALLPSSQRFPDNDRGRLPPSTGYITVNMQSLECFNDLNLNDVTLMPPCLFAASSAIDADHSPDHARLSSSRPWAPRFSAEAQWVQVDMVNQHRVTKFRHQAHADYHQAATIVVMISGDGILWRRAEEIALPEQTEVFEYQFQTALEARYFSIKNRWKWTQETGRQVDKEGSSLGRHARARRQNVAKNQSRIEMIREDWGDLRLTGECRFIVKTWYAGAGLRGFRLDLRGCPLGSDKAPEDACWPPALPPLAAAALSGRHFAVDAINNVVYICEKSAVGSAAEDAREVVNSL</sequence>
<dbReference type="PROSITE" id="PS50022">
    <property type="entry name" value="FA58C_3"/>
    <property type="match status" value="1"/>
</dbReference>
<gene>
    <name evidence="2" type="ORF">C7M84_004127</name>
</gene>
<dbReference type="EMBL" id="QCYY01001549">
    <property type="protein sequence ID" value="ROT77232.1"/>
    <property type="molecule type" value="Genomic_DNA"/>
</dbReference>
<dbReference type="InterPro" id="IPR000421">
    <property type="entry name" value="FA58C"/>
</dbReference>
<keyword evidence="3" id="KW-1185">Reference proteome</keyword>
<reference evidence="2 3" key="1">
    <citation type="submission" date="2018-04" db="EMBL/GenBank/DDBJ databases">
        <authorList>
            <person name="Zhang X."/>
            <person name="Yuan J."/>
            <person name="Li F."/>
            <person name="Xiang J."/>
        </authorList>
    </citation>
    <scope>NUCLEOTIDE SEQUENCE [LARGE SCALE GENOMIC DNA]</scope>
    <source>
        <tissue evidence="2">Muscle</tissue>
    </source>
</reference>
<dbReference type="Proteomes" id="UP000283509">
    <property type="component" value="Unassembled WGS sequence"/>
</dbReference>
<comment type="caution">
    <text evidence="2">The sequence shown here is derived from an EMBL/GenBank/DDBJ whole genome shotgun (WGS) entry which is preliminary data.</text>
</comment>
<proteinExistence type="predicted"/>